<dbReference type="Pfam" id="PF00271">
    <property type="entry name" value="Helicase_C"/>
    <property type="match status" value="1"/>
</dbReference>
<protein>
    <recommendedName>
        <fullName evidence="8">Helicase C-terminal domain-containing protein</fullName>
    </recommendedName>
</protein>
<dbReference type="InterPro" id="IPR001525">
    <property type="entry name" value="C5_MeTfrase"/>
</dbReference>
<dbReference type="PROSITE" id="PS51194">
    <property type="entry name" value="HELICASE_CTER"/>
    <property type="match status" value="1"/>
</dbReference>
<keyword evidence="3" id="KW-0547">Nucleotide-binding</keyword>
<feature type="compositionally biased region" description="Acidic residues" evidence="7">
    <location>
        <begin position="1542"/>
        <end position="1563"/>
    </location>
</feature>
<evidence type="ECO:0000259" key="8">
    <source>
        <dbReference type="PROSITE" id="PS51194"/>
    </source>
</evidence>
<dbReference type="InterPro" id="IPR049730">
    <property type="entry name" value="SNF2/RAD54-like_C"/>
</dbReference>
<reference evidence="9" key="1">
    <citation type="submission" date="2014-09" db="EMBL/GenBank/DDBJ databases">
        <title>Genome sequence of the luminous mushroom Mycena chlorophos for searching fungal bioluminescence genes.</title>
        <authorList>
            <person name="Tanaka Y."/>
            <person name="Kasuga D."/>
            <person name="Oba Y."/>
            <person name="Hase S."/>
            <person name="Sato K."/>
            <person name="Oba Y."/>
            <person name="Sakakibara Y."/>
        </authorList>
    </citation>
    <scope>NUCLEOTIDE SEQUENCE</scope>
</reference>
<dbReference type="Gene3D" id="3.40.50.150">
    <property type="entry name" value="Vaccinia Virus protein VP39"/>
    <property type="match status" value="1"/>
</dbReference>
<keyword evidence="2" id="KW-0808">Transferase</keyword>
<keyword evidence="5" id="KW-0067">ATP-binding</keyword>
<dbReference type="Gene3D" id="3.40.50.300">
    <property type="entry name" value="P-loop containing nucleotide triphosphate hydrolases"/>
    <property type="match status" value="1"/>
</dbReference>
<feature type="compositionally biased region" description="Basic and acidic residues" evidence="7">
    <location>
        <begin position="59"/>
        <end position="68"/>
    </location>
</feature>
<dbReference type="Pfam" id="PF00176">
    <property type="entry name" value="SNF2-rel_dom"/>
    <property type="match status" value="1"/>
</dbReference>
<dbReference type="InterPro" id="IPR038718">
    <property type="entry name" value="SNF2-like_sf"/>
</dbReference>
<evidence type="ECO:0000256" key="1">
    <source>
        <dbReference type="ARBA" id="ARBA00022603"/>
    </source>
</evidence>
<dbReference type="InterPro" id="IPR014001">
    <property type="entry name" value="Helicase_ATP-bd"/>
</dbReference>
<feature type="compositionally biased region" description="Basic residues" evidence="7">
    <location>
        <begin position="1623"/>
        <end position="1633"/>
    </location>
</feature>
<evidence type="ECO:0000256" key="5">
    <source>
        <dbReference type="ARBA" id="ARBA00022840"/>
    </source>
</evidence>
<gene>
    <name evidence="9" type="ORF">MCHLO_03308</name>
</gene>
<dbReference type="CDD" id="cd18793">
    <property type="entry name" value="SF2_C_SNF"/>
    <property type="match status" value="1"/>
</dbReference>
<feature type="compositionally biased region" description="Acidic residues" evidence="7">
    <location>
        <begin position="39"/>
        <end position="58"/>
    </location>
</feature>
<evidence type="ECO:0000256" key="2">
    <source>
        <dbReference type="ARBA" id="ARBA00022679"/>
    </source>
</evidence>
<feature type="domain" description="Helicase C-terminal" evidence="8">
    <location>
        <begin position="2111"/>
        <end position="2275"/>
    </location>
</feature>
<feature type="coiled-coil region" evidence="6">
    <location>
        <begin position="1325"/>
        <end position="1377"/>
    </location>
</feature>
<feature type="region of interest" description="Disordered" evidence="7">
    <location>
        <begin position="1394"/>
        <end position="1428"/>
    </location>
</feature>
<dbReference type="PANTHER" id="PTHR45626:SF26">
    <property type="entry name" value="FAMILY HELICASE, PUTATIVE (AFU_ORTHOLOGUE AFUA_2G09120)-RELATED"/>
    <property type="match status" value="1"/>
</dbReference>
<feature type="compositionally biased region" description="Acidic residues" evidence="7">
    <location>
        <begin position="1463"/>
        <end position="1472"/>
    </location>
</feature>
<feature type="compositionally biased region" description="Basic residues" evidence="7">
    <location>
        <begin position="1583"/>
        <end position="1600"/>
    </location>
</feature>
<dbReference type="PANTHER" id="PTHR45626">
    <property type="entry name" value="TRANSCRIPTION TERMINATION FACTOR 2-RELATED"/>
    <property type="match status" value="1"/>
</dbReference>
<feature type="region of interest" description="Disordered" evidence="7">
    <location>
        <begin position="1955"/>
        <end position="1980"/>
    </location>
</feature>
<evidence type="ECO:0000256" key="3">
    <source>
        <dbReference type="ARBA" id="ARBA00022741"/>
    </source>
</evidence>
<sequence>MAKAKAATAKPTKATTKPKVKKDAGQKSIKSFFKKDGDNASEGDAPDDVEAHDDDEEAGNDKATKSADSKFTPPDESELPPIHDISAIFHDMVGRVPKMKKVAEHVQGRKLRVATMCSGTESPLLALELIQKAIQDHYQQTLQVEHVFSCEIEPFKQAYIERNFNPPILYRDVCELGNAEAHTAYGARVPVPGDVDLLVAGTSCVDYSNLNNQKQGIDAKGESGQTFRGMLGWVKNHRPPIVILENVCSAPWDRVEEEFEKIGYSATSQRFDTKQYYIAHTRTRVYLIAVDAKRSDIPEKWVNLVKTDLQRPASSSLDAFLLPSDDPRIHEARQKLAKDAYNSAERRTGRTDWNRCERRHERARAEEELGKKRPLTNWDEGGSCSLPDYSWADWGVGQVERVWDLMDIQLLRSAKNGIDPSYKTQVWNLSQNVDRTAASGKPGICPCLTPSMIPYITNRGGPMVGLEALAMQGLPIDKLLLTRETEDQLADLAGNAMSTTVVGACILAALTTGLGLIKSGNDGRTYESKSGIEPLDEQRDAMDVDTVVAGTQDHVVDEDKLAFKSMDLAVTTSTSLVGLIANANKSTRLCDCEGRTDITTRKLVRCQDCGASSCTKCGGRPEHNPVEIDTNANPRLLPAEFADQLKSTLPMTLNFNGISEELLDALLEDENVPQKLLTPWREAVSRVSQGELRFVEPKRQDIWIASYESPNAVLEFHLHPQQPEWRLYAKADSNAPAKAEIRQILKAPVGRLRCDGSLLSGVWEIALPKTNEVTVSIEGAGEPVPSWEMRLGLTSDAHKDKKVMSQLKISVPAADADKFDRDVSGVYTLLDRCGTANSALHKKETTKEEAEKNLPPLFMLMQPQRTSQDKDCFVFSISRRRYEYGESRPLVASLDSEWRQPGDVTKTSVMCRVPVWKTTDALELVPSHTDGARYGVPGKEMSLDCSTDACANASAVLMCSVPLGDSAGPEWPRNAWGSIDKVHERSVFRSLAWLTERVRHISSNFEGSWQAVHLPHADSANCTRCAPTAPQIQWVKNKKKMVALEDPVQAGEYERRLKSRPSAFVTQLMLDENGTGTLKVGFNAATLVHRAYSRLPTANRTEAVTVTWRLNTNFTPAVKQQLPKFVIKSNKHDKQHPQPPNFKMQLRKEQRRSLQWMMQQESADAPPFIEEEISEAILPSLGWRAEGRAQRPVRIRGGVLADAVGYGKTATTLALIDCTADDVEAELEEMGRMPGKIPIKATLVMVPPHLTKQWESEVKKFTKNRFKVHVIANVTQLNHLSVEDFQEADIIIVASTLSKTQAYADNIELLAGNGTLPTTPGRHFNARLREITESLKVQTDRLQDEGSIAVLNEIKRAQKAEEEEAEEAKKLRTLTKRLKGAAYRAEQERLAAEKAGVKKAAVKAKAPKKATPPTSTSGSIPVSASSSRASSQFAVVVPLLPGRSPSKHMQMYDEQVPPSSDAMEVDDEDEDEAPRVPRRAAAKRAAIVISDDDEEEDAKPPAKKAKGKVAAKGKAAAKGKTAPKGKGKAAAKGGKGKKKTDDDDEDYSAGESESEEDEEDEEASAPASDASSDDEDSDTPKTGSKRKAPAKKTTAKKSRKASASSSPSARDSGDEESDDEKPKKKAKATKKGKKSADSDDEDDAASAVRKQKRARMAADPWKLGASVTKKDWTQMKAPPLEMFHFARKVVDEYTYLDGKIHPLITNLTAQRHWVLSGTPPVHDFAALKTISAFLDLHLGVDDDAEGRSIEIKKRRQEQTDAEKFHSFREVHSLEWHANRHALGQRFLDQFVRQNIPEIDEIPFETKVKPIVLPAAERAIYLELEHHLRALDMTIKRGRKSESDREKRLAKSLGDSKTAEEALLKRCSHFDLDAENENAMKACDVIVEERQAQLDACKEELLKAVIEGVARERALSAAPEESIFSVWVRTSRETGVDDADATEIIREIIEEADVGSMKKPKKGSVTAESSKSKGKKSAEDELPKKLKDAIWAHREATHEIRRLSKELVGRVRSLRFFTAVRDLQKERDEPMDVSCPACGTENLPISEISVLSSCGHMGCSTCVRDCADKEECVYRESGKCISAARVLNIVKADTLGVDDEEHDGRGKHYGKKLEEVIHLIKRQIPKEERVLVFVQFPDLMKKVAASLKDHKIKFLEIKGSAAAKSKALDSFQKQSDERVLLLNLMDESASGANLTSANHAIFLSPLLAPTQEIYDACMTQAVGRLVRFGQSKNVHIWRYCTKDTMDGEIYSLREAKLLEQAEVENDEVEDDDDDVEMVE</sequence>
<feature type="region of interest" description="Disordered" evidence="7">
    <location>
        <begin position="1"/>
        <end position="81"/>
    </location>
</feature>
<feature type="region of interest" description="Disordered" evidence="7">
    <location>
        <begin position="1442"/>
        <end position="1659"/>
    </location>
</feature>
<dbReference type="EMBL" id="DF841693">
    <property type="protein sequence ID" value="GAT45746.1"/>
    <property type="molecule type" value="Genomic_DNA"/>
</dbReference>
<keyword evidence="10" id="KW-1185">Reference proteome</keyword>
<feature type="compositionally biased region" description="Low complexity" evidence="7">
    <location>
        <begin position="1415"/>
        <end position="1428"/>
    </location>
</feature>
<dbReference type="Gene3D" id="3.40.50.10810">
    <property type="entry name" value="Tandem AAA-ATPase domain"/>
    <property type="match status" value="1"/>
</dbReference>
<dbReference type="SUPFAM" id="SSF52540">
    <property type="entry name" value="P-loop containing nucleoside triphosphate hydrolases"/>
    <property type="match status" value="2"/>
</dbReference>
<feature type="compositionally biased region" description="Low complexity" evidence="7">
    <location>
        <begin position="1"/>
        <end position="17"/>
    </location>
</feature>
<dbReference type="Proteomes" id="UP000815677">
    <property type="component" value="Unassembled WGS sequence"/>
</dbReference>
<dbReference type="InterPro" id="IPR001650">
    <property type="entry name" value="Helicase_C-like"/>
</dbReference>
<keyword evidence="6" id="KW-0175">Coiled coil</keyword>
<feature type="compositionally biased region" description="Low complexity" evidence="7">
    <location>
        <begin position="1601"/>
        <end position="1610"/>
    </location>
</feature>
<proteinExistence type="predicted"/>
<dbReference type="Pfam" id="PF00145">
    <property type="entry name" value="DNA_methylase"/>
    <property type="match status" value="1"/>
</dbReference>
<dbReference type="InterPro" id="IPR027417">
    <property type="entry name" value="P-loop_NTPase"/>
</dbReference>
<keyword evidence="4" id="KW-0378">Hydrolase</keyword>
<organism evidence="9 10">
    <name type="scientific">Mycena chlorophos</name>
    <name type="common">Agaric fungus</name>
    <name type="synonym">Agaricus chlorophos</name>
    <dbReference type="NCBI Taxonomy" id="658473"/>
    <lineage>
        <taxon>Eukaryota</taxon>
        <taxon>Fungi</taxon>
        <taxon>Dikarya</taxon>
        <taxon>Basidiomycota</taxon>
        <taxon>Agaricomycotina</taxon>
        <taxon>Agaricomycetes</taxon>
        <taxon>Agaricomycetidae</taxon>
        <taxon>Agaricales</taxon>
        <taxon>Marasmiineae</taxon>
        <taxon>Mycenaceae</taxon>
        <taxon>Mycena</taxon>
    </lineage>
</organism>
<dbReference type="SUPFAM" id="SSF53335">
    <property type="entry name" value="S-adenosyl-L-methionine-dependent methyltransferases"/>
    <property type="match status" value="1"/>
</dbReference>
<evidence type="ECO:0000256" key="7">
    <source>
        <dbReference type="SAM" id="MobiDB-lite"/>
    </source>
</evidence>
<evidence type="ECO:0000256" key="6">
    <source>
        <dbReference type="SAM" id="Coils"/>
    </source>
</evidence>
<keyword evidence="1" id="KW-0489">Methyltransferase</keyword>
<dbReference type="CDD" id="cd20335">
    <property type="entry name" value="BRcat_RBR"/>
    <property type="match status" value="1"/>
</dbReference>
<dbReference type="InterPro" id="IPR029063">
    <property type="entry name" value="SAM-dependent_MTases_sf"/>
</dbReference>
<dbReference type="InterPro" id="IPR000330">
    <property type="entry name" value="SNF2_N"/>
</dbReference>
<accession>A0ABQ0L7B2</accession>
<dbReference type="SMART" id="SM00487">
    <property type="entry name" value="DEXDc"/>
    <property type="match status" value="1"/>
</dbReference>
<evidence type="ECO:0000313" key="10">
    <source>
        <dbReference type="Proteomes" id="UP000815677"/>
    </source>
</evidence>
<feature type="compositionally biased region" description="Basic residues" evidence="7">
    <location>
        <begin position="1501"/>
        <end position="1538"/>
    </location>
</feature>
<dbReference type="InterPro" id="IPR050628">
    <property type="entry name" value="SNF2_RAD54_helicase_TF"/>
</dbReference>
<evidence type="ECO:0000256" key="4">
    <source>
        <dbReference type="ARBA" id="ARBA00022801"/>
    </source>
</evidence>
<evidence type="ECO:0000313" key="9">
    <source>
        <dbReference type="EMBL" id="GAT45746.1"/>
    </source>
</evidence>
<name>A0ABQ0L7B2_MYCCL</name>